<dbReference type="STRING" id="56857.A0A200Q283"/>
<gene>
    <name evidence="2" type="ORF">BVC80_1715g94</name>
</gene>
<evidence type="ECO:0008006" key="4">
    <source>
        <dbReference type="Google" id="ProtNLM"/>
    </source>
</evidence>
<feature type="compositionally biased region" description="Gly residues" evidence="1">
    <location>
        <begin position="366"/>
        <end position="376"/>
    </location>
</feature>
<feature type="region of interest" description="Disordered" evidence="1">
    <location>
        <begin position="347"/>
        <end position="376"/>
    </location>
</feature>
<accession>A0A200Q283</accession>
<dbReference type="AlphaFoldDB" id="A0A200Q283"/>
<comment type="caution">
    <text evidence="2">The sequence shown here is derived from an EMBL/GenBank/DDBJ whole genome shotgun (WGS) entry which is preliminary data.</text>
</comment>
<dbReference type="OMA" id="NFESAGM"/>
<dbReference type="EMBL" id="MVGT01003299">
    <property type="protein sequence ID" value="OVA04569.1"/>
    <property type="molecule type" value="Genomic_DNA"/>
</dbReference>
<feature type="compositionally biased region" description="Basic and acidic residues" evidence="1">
    <location>
        <begin position="74"/>
        <end position="90"/>
    </location>
</feature>
<dbReference type="OrthoDB" id="10056939at2759"/>
<reference evidence="2 3" key="1">
    <citation type="journal article" date="2017" name="Mol. Plant">
        <title>The Genome of Medicinal Plant Macleaya cordata Provides New Insights into Benzylisoquinoline Alkaloids Metabolism.</title>
        <authorList>
            <person name="Liu X."/>
            <person name="Liu Y."/>
            <person name="Huang P."/>
            <person name="Ma Y."/>
            <person name="Qing Z."/>
            <person name="Tang Q."/>
            <person name="Cao H."/>
            <person name="Cheng P."/>
            <person name="Zheng Y."/>
            <person name="Yuan Z."/>
            <person name="Zhou Y."/>
            <person name="Liu J."/>
            <person name="Tang Z."/>
            <person name="Zhuo Y."/>
            <person name="Zhang Y."/>
            <person name="Yu L."/>
            <person name="Huang J."/>
            <person name="Yang P."/>
            <person name="Peng Q."/>
            <person name="Zhang J."/>
            <person name="Jiang W."/>
            <person name="Zhang Z."/>
            <person name="Lin K."/>
            <person name="Ro D.K."/>
            <person name="Chen X."/>
            <person name="Xiong X."/>
            <person name="Shang Y."/>
            <person name="Huang S."/>
            <person name="Zeng J."/>
        </authorList>
    </citation>
    <scope>NUCLEOTIDE SEQUENCE [LARGE SCALE GENOMIC DNA]</scope>
    <source>
        <strain evidence="3">cv. BLH2017</strain>
        <tissue evidence="2">Root</tissue>
    </source>
</reference>
<feature type="compositionally biased region" description="Polar residues" evidence="1">
    <location>
        <begin position="354"/>
        <end position="365"/>
    </location>
</feature>
<dbReference type="Proteomes" id="UP000195402">
    <property type="component" value="Unassembled WGS sequence"/>
</dbReference>
<dbReference type="InParanoid" id="A0A200Q283"/>
<sequence>MRVAIIVPPVLLHHHHSSVTDQRRRIIRTTQYRISINNEIPNINCSKSSMSEGFHQQGIFNNGFQRSTTTVVRQEDQHHIAQQNRRDKLRSQGFEPPPPLVAIEEEESGGGGGGGGGLSVYDTSGMWSDMFNFPPGGGATPTDVLENQIPSNYHRLIRQQPPPPSEWYGNRNGLLVGGSESAAAAMQLFLMNPPQQPRSPSSPSTSSHHHPHHPLQGFHSAGSGYSGNHRTIAPAQFTWVPGSGGGGGGGGGDNAAVSQLGSSISKIGESQGLSLSLSSSLRQFEVAKAEELRMGDDGVFFYDHGGGGSSGGAASSASYLQPLKNLAAQELLEEFCSVGRVGQFKKNTRLGKHNPQSTTHDPNYQGSGGGGGEEEG</sequence>
<feature type="region of interest" description="Disordered" evidence="1">
    <location>
        <begin position="192"/>
        <end position="227"/>
    </location>
</feature>
<name>A0A200Q283_MACCD</name>
<feature type="region of interest" description="Disordered" evidence="1">
    <location>
        <begin position="74"/>
        <end position="96"/>
    </location>
</feature>
<evidence type="ECO:0000313" key="3">
    <source>
        <dbReference type="Proteomes" id="UP000195402"/>
    </source>
</evidence>
<evidence type="ECO:0000256" key="1">
    <source>
        <dbReference type="SAM" id="MobiDB-lite"/>
    </source>
</evidence>
<evidence type="ECO:0000313" key="2">
    <source>
        <dbReference type="EMBL" id="OVA04569.1"/>
    </source>
</evidence>
<keyword evidence="3" id="KW-1185">Reference proteome</keyword>
<proteinExistence type="predicted"/>
<organism evidence="2 3">
    <name type="scientific">Macleaya cordata</name>
    <name type="common">Five-seeded plume-poppy</name>
    <name type="synonym">Bocconia cordata</name>
    <dbReference type="NCBI Taxonomy" id="56857"/>
    <lineage>
        <taxon>Eukaryota</taxon>
        <taxon>Viridiplantae</taxon>
        <taxon>Streptophyta</taxon>
        <taxon>Embryophyta</taxon>
        <taxon>Tracheophyta</taxon>
        <taxon>Spermatophyta</taxon>
        <taxon>Magnoliopsida</taxon>
        <taxon>Ranunculales</taxon>
        <taxon>Papaveraceae</taxon>
        <taxon>Papaveroideae</taxon>
        <taxon>Macleaya</taxon>
    </lineage>
</organism>
<protein>
    <recommendedName>
        <fullName evidence="4">POX domain-containing protein</fullName>
    </recommendedName>
</protein>